<dbReference type="InterPro" id="IPR008030">
    <property type="entry name" value="NmrA-like"/>
</dbReference>
<proteinExistence type="inferred from homology"/>
<organism evidence="4 5">
    <name type="scientific">Fistulina hepatica ATCC 64428</name>
    <dbReference type="NCBI Taxonomy" id="1128425"/>
    <lineage>
        <taxon>Eukaryota</taxon>
        <taxon>Fungi</taxon>
        <taxon>Dikarya</taxon>
        <taxon>Basidiomycota</taxon>
        <taxon>Agaricomycotina</taxon>
        <taxon>Agaricomycetes</taxon>
        <taxon>Agaricomycetidae</taxon>
        <taxon>Agaricales</taxon>
        <taxon>Fistulinaceae</taxon>
        <taxon>Fistulina</taxon>
    </lineage>
</organism>
<name>A0A0D7AE42_9AGAR</name>
<evidence type="ECO:0000259" key="3">
    <source>
        <dbReference type="Pfam" id="PF05368"/>
    </source>
</evidence>
<evidence type="ECO:0000313" key="5">
    <source>
        <dbReference type="Proteomes" id="UP000054144"/>
    </source>
</evidence>
<evidence type="ECO:0000256" key="2">
    <source>
        <dbReference type="ARBA" id="ARBA00022857"/>
    </source>
</evidence>
<accession>A0A0D7AE42</accession>
<gene>
    <name evidence="4" type="ORF">FISHEDRAFT_58456</name>
</gene>
<dbReference type="AlphaFoldDB" id="A0A0D7AE42"/>
<dbReference type="Pfam" id="PF05368">
    <property type="entry name" value="NmrA"/>
    <property type="match status" value="1"/>
</dbReference>
<dbReference type="InterPro" id="IPR051164">
    <property type="entry name" value="NmrA-like_oxidored"/>
</dbReference>
<dbReference type="PANTHER" id="PTHR42748:SF14">
    <property type="entry name" value="SNOAL-LIKE DOMAIN-CONTAINING PROTEIN"/>
    <property type="match status" value="1"/>
</dbReference>
<dbReference type="PANTHER" id="PTHR42748">
    <property type="entry name" value="NITROGEN METABOLITE REPRESSION PROTEIN NMRA FAMILY MEMBER"/>
    <property type="match status" value="1"/>
</dbReference>
<keyword evidence="5" id="KW-1185">Reference proteome</keyword>
<dbReference type="InterPro" id="IPR036291">
    <property type="entry name" value="NAD(P)-bd_dom_sf"/>
</dbReference>
<protein>
    <submittedName>
        <fullName evidence="4">NAD(P)-binding protein</fullName>
    </submittedName>
</protein>
<sequence>MSLSRKLILVIGATGAQGIAIIDYLLKEPTPYAVRALTRDPTSERAKELEKKGAELFQGRFDDFACVKEALDGYWGVWVNTDGFTIYVGITDPLRVLLGLFLKDRGRLAVGGGRAQTDGPRTTPHLARAPVVGAADDGLGAGSRLPARVLLPLFAVRAQPVTGVGFSIHRMLIARVRALAGDCRLLAYVVPS</sequence>
<dbReference type="Proteomes" id="UP000054144">
    <property type="component" value="Unassembled WGS sequence"/>
</dbReference>
<feature type="domain" description="NmrA-like" evidence="3">
    <location>
        <begin position="5"/>
        <end position="82"/>
    </location>
</feature>
<dbReference type="SUPFAM" id="SSF51735">
    <property type="entry name" value="NAD(P)-binding Rossmann-fold domains"/>
    <property type="match status" value="1"/>
</dbReference>
<evidence type="ECO:0000313" key="4">
    <source>
        <dbReference type="EMBL" id="KIY49153.1"/>
    </source>
</evidence>
<reference evidence="4 5" key="1">
    <citation type="journal article" date="2015" name="Fungal Genet. Biol.">
        <title>Evolution of novel wood decay mechanisms in Agaricales revealed by the genome sequences of Fistulina hepatica and Cylindrobasidium torrendii.</title>
        <authorList>
            <person name="Floudas D."/>
            <person name="Held B.W."/>
            <person name="Riley R."/>
            <person name="Nagy L.G."/>
            <person name="Koehler G."/>
            <person name="Ransdell A.S."/>
            <person name="Younus H."/>
            <person name="Chow J."/>
            <person name="Chiniquy J."/>
            <person name="Lipzen A."/>
            <person name="Tritt A."/>
            <person name="Sun H."/>
            <person name="Haridas S."/>
            <person name="LaButti K."/>
            <person name="Ohm R.A."/>
            <person name="Kues U."/>
            <person name="Blanchette R.A."/>
            <person name="Grigoriev I.V."/>
            <person name="Minto R.E."/>
            <person name="Hibbett D.S."/>
        </authorList>
    </citation>
    <scope>NUCLEOTIDE SEQUENCE [LARGE SCALE GENOMIC DNA]</scope>
    <source>
        <strain evidence="4 5">ATCC 64428</strain>
    </source>
</reference>
<comment type="similarity">
    <text evidence="1">Belongs to the NmrA-type oxidoreductase family.</text>
</comment>
<dbReference type="OrthoDB" id="300709at2759"/>
<dbReference type="GO" id="GO:0005634">
    <property type="term" value="C:nucleus"/>
    <property type="evidence" value="ECO:0007669"/>
    <property type="project" value="TreeGrafter"/>
</dbReference>
<evidence type="ECO:0000256" key="1">
    <source>
        <dbReference type="ARBA" id="ARBA00006328"/>
    </source>
</evidence>
<keyword evidence="2" id="KW-0521">NADP</keyword>
<dbReference type="EMBL" id="KN881725">
    <property type="protein sequence ID" value="KIY49153.1"/>
    <property type="molecule type" value="Genomic_DNA"/>
</dbReference>
<dbReference type="Gene3D" id="3.40.50.720">
    <property type="entry name" value="NAD(P)-binding Rossmann-like Domain"/>
    <property type="match status" value="1"/>
</dbReference>